<evidence type="ECO:0000256" key="2">
    <source>
        <dbReference type="ARBA" id="ARBA00023235"/>
    </source>
</evidence>
<keyword evidence="2 4" id="KW-0413">Isomerase</keyword>
<dbReference type="InterPro" id="IPR050188">
    <property type="entry name" value="RluA_PseudoU_synthase"/>
</dbReference>
<accession>A0A1J5RSM7</accession>
<dbReference type="InterPro" id="IPR006145">
    <property type="entry name" value="PsdUridine_synth_RsuA/RluA"/>
</dbReference>
<dbReference type="EC" id="5.4.99.23" evidence="4"/>
<dbReference type="AlphaFoldDB" id="A0A1J5RSM7"/>
<dbReference type="EMBL" id="MLJW01000173">
    <property type="protein sequence ID" value="OIQ95084.1"/>
    <property type="molecule type" value="Genomic_DNA"/>
</dbReference>
<dbReference type="Pfam" id="PF00849">
    <property type="entry name" value="PseudoU_synth_2"/>
    <property type="match status" value="1"/>
</dbReference>
<dbReference type="GO" id="GO:0003723">
    <property type="term" value="F:RNA binding"/>
    <property type="evidence" value="ECO:0007669"/>
    <property type="project" value="InterPro"/>
</dbReference>
<evidence type="ECO:0000259" key="3">
    <source>
        <dbReference type="Pfam" id="PF00849"/>
    </source>
</evidence>
<evidence type="ECO:0000256" key="1">
    <source>
        <dbReference type="ARBA" id="ARBA00010876"/>
    </source>
</evidence>
<dbReference type="GO" id="GO:0160140">
    <property type="term" value="F:23S rRNA pseudouridine(1911/1915/1917) synthase activity"/>
    <property type="evidence" value="ECO:0007669"/>
    <property type="project" value="UniProtKB-EC"/>
</dbReference>
<dbReference type="GO" id="GO:0000455">
    <property type="term" value="P:enzyme-directed rRNA pseudouridine synthesis"/>
    <property type="evidence" value="ECO:0007669"/>
    <property type="project" value="TreeGrafter"/>
</dbReference>
<evidence type="ECO:0000313" key="4">
    <source>
        <dbReference type="EMBL" id="OIQ95084.1"/>
    </source>
</evidence>
<organism evidence="4">
    <name type="scientific">mine drainage metagenome</name>
    <dbReference type="NCBI Taxonomy" id="410659"/>
    <lineage>
        <taxon>unclassified sequences</taxon>
        <taxon>metagenomes</taxon>
        <taxon>ecological metagenomes</taxon>
    </lineage>
</organism>
<dbReference type="CDD" id="cd02869">
    <property type="entry name" value="PseudoU_synth_RluA_like"/>
    <property type="match status" value="1"/>
</dbReference>
<gene>
    <name evidence="4" type="primary">rluD_11</name>
    <name evidence="4" type="ORF">GALL_228890</name>
</gene>
<feature type="domain" description="Pseudouridine synthase RsuA/RluA-like" evidence="3">
    <location>
        <begin position="16"/>
        <end position="166"/>
    </location>
</feature>
<comment type="caution">
    <text evidence="4">The sequence shown here is derived from an EMBL/GenBank/DDBJ whole genome shotgun (WGS) entry which is preliminary data.</text>
</comment>
<comment type="similarity">
    <text evidence="1">Belongs to the pseudouridine synthase RluA family.</text>
</comment>
<dbReference type="Gene3D" id="3.30.2350.10">
    <property type="entry name" value="Pseudouridine synthase"/>
    <property type="match status" value="1"/>
</dbReference>
<dbReference type="InterPro" id="IPR020103">
    <property type="entry name" value="PsdUridine_synth_cat_dom_sf"/>
</dbReference>
<dbReference type="PROSITE" id="PS01129">
    <property type="entry name" value="PSI_RLU"/>
    <property type="match status" value="1"/>
</dbReference>
<protein>
    <submittedName>
        <fullName evidence="4">Ribosomal large subunit pseudouridine synthase D</fullName>
        <ecNumber evidence="4">5.4.99.23</ecNumber>
    </submittedName>
</protein>
<reference evidence="4" key="1">
    <citation type="submission" date="2016-10" db="EMBL/GenBank/DDBJ databases">
        <title>Sequence of Gallionella enrichment culture.</title>
        <authorList>
            <person name="Poehlein A."/>
            <person name="Muehling M."/>
            <person name="Daniel R."/>
        </authorList>
    </citation>
    <scope>NUCLEOTIDE SEQUENCE</scope>
</reference>
<dbReference type="PANTHER" id="PTHR21600">
    <property type="entry name" value="MITOCHONDRIAL RNA PSEUDOURIDINE SYNTHASE"/>
    <property type="match status" value="1"/>
</dbReference>
<dbReference type="SUPFAM" id="SSF55120">
    <property type="entry name" value="Pseudouridine synthase"/>
    <property type="match status" value="1"/>
</dbReference>
<name>A0A1J5RSM7_9ZZZZ</name>
<sequence>MTPEQLIARILFRDSNLIILDKPAGLAVHGGPKTPHHLEALLGALRFGLAQPPRPAHRLDRDTAGCLLLARHDKAARRLGRLFSAGLIEKCYWAVVAGDVPGEAGLIDLALAKVSTARDGWRMVPDAAGQPARTRWRCLGRGAGLSWLELRPETGRTHQIRVHCAAALGCPILGDPVYGRGEGLLHLQSHRIGVPYWAGRPPLTAEAPPPPHMREALTRCGVFAG</sequence>
<dbReference type="InterPro" id="IPR006224">
    <property type="entry name" value="PsdUridine_synth_RluA-like_CS"/>
</dbReference>
<dbReference type="PANTHER" id="PTHR21600:SF44">
    <property type="entry name" value="RIBOSOMAL LARGE SUBUNIT PSEUDOURIDINE SYNTHASE D"/>
    <property type="match status" value="1"/>
</dbReference>
<proteinExistence type="inferred from homology"/>